<feature type="transmembrane region" description="Helical" evidence="1">
    <location>
        <begin position="20"/>
        <end position="49"/>
    </location>
</feature>
<evidence type="ECO:0000256" key="1">
    <source>
        <dbReference type="SAM" id="Phobius"/>
    </source>
</evidence>
<keyword evidence="1" id="KW-1133">Transmembrane helix</keyword>
<feature type="non-terminal residue" evidence="2">
    <location>
        <position position="56"/>
    </location>
</feature>
<dbReference type="AlphaFoldDB" id="A0A382UAQ6"/>
<sequence>MGIQPLILLSNALKRYRLTSTVAISLTVHLLAWGMVAWTGALNPAIILAKKPETKR</sequence>
<organism evidence="2">
    <name type="scientific">marine metagenome</name>
    <dbReference type="NCBI Taxonomy" id="408172"/>
    <lineage>
        <taxon>unclassified sequences</taxon>
        <taxon>metagenomes</taxon>
        <taxon>ecological metagenomes</taxon>
    </lineage>
</organism>
<gene>
    <name evidence="2" type="ORF">METZ01_LOCUS383695</name>
</gene>
<keyword evidence="1" id="KW-0812">Transmembrane</keyword>
<name>A0A382UAQ6_9ZZZZ</name>
<protein>
    <submittedName>
        <fullName evidence="2">Uncharacterized protein</fullName>
    </submittedName>
</protein>
<dbReference type="EMBL" id="UINC01142486">
    <property type="protein sequence ID" value="SVD30841.1"/>
    <property type="molecule type" value="Genomic_DNA"/>
</dbReference>
<keyword evidence="1" id="KW-0472">Membrane</keyword>
<proteinExistence type="predicted"/>
<reference evidence="2" key="1">
    <citation type="submission" date="2018-05" db="EMBL/GenBank/DDBJ databases">
        <authorList>
            <person name="Lanie J.A."/>
            <person name="Ng W.-L."/>
            <person name="Kazmierczak K.M."/>
            <person name="Andrzejewski T.M."/>
            <person name="Davidsen T.M."/>
            <person name="Wayne K.J."/>
            <person name="Tettelin H."/>
            <person name="Glass J.I."/>
            <person name="Rusch D."/>
            <person name="Podicherti R."/>
            <person name="Tsui H.-C.T."/>
            <person name="Winkler M.E."/>
        </authorList>
    </citation>
    <scope>NUCLEOTIDE SEQUENCE</scope>
</reference>
<evidence type="ECO:0000313" key="2">
    <source>
        <dbReference type="EMBL" id="SVD30841.1"/>
    </source>
</evidence>
<accession>A0A382UAQ6</accession>